<keyword evidence="1" id="KW-0028">Amino-acid biosynthesis</keyword>
<dbReference type="InterPro" id="IPR027417">
    <property type="entry name" value="P-loop_NTPase"/>
</dbReference>
<keyword evidence="2" id="KW-0808">Transferase</keyword>
<dbReference type="Pfam" id="PF01202">
    <property type="entry name" value="SKI"/>
    <property type="match status" value="1"/>
</dbReference>
<evidence type="ECO:0000256" key="3">
    <source>
        <dbReference type="ARBA" id="ARBA00022741"/>
    </source>
</evidence>
<evidence type="ECO:0000256" key="1">
    <source>
        <dbReference type="ARBA" id="ARBA00022605"/>
    </source>
</evidence>
<dbReference type="AlphaFoldDB" id="A0A6J6BP81"/>
<dbReference type="InterPro" id="IPR031322">
    <property type="entry name" value="Shikimate/glucono_kinase"/>
</dbReference>
<dbReference type="InterPro" id="IPR000623">
    <property type="entry name" value="Shikimate_kinase/TSH1"/>
</dbReference>
<dbReference type="EMBL" id="CAEZVG010000001">
    <property type="protein sequence ID" value="CAB4615798.1"/>
    <property type="molecule type" value="Genomic_DNA"/>
</dbReference>
<protein>
    <submittedName>
        <fullName evidence="7">Unannotated protein</fullName>
    </submittedName>
</protein>
<keyword evidence="4" id="KW-0418">Kinase</keyword>
<reference evidence="7" key="1">
    <citation type="submission" date="2020-05" db="EMBL/GenBank/DDBJ databases">
        <authorList>
            <person name="Chiriac C."/>
            <person name="Salcher M."/>
            <person name="Ghai R."/>
            <person name="Kavagutti S V."/>
        </authorList>
    </citation>
    <scope>NUCLEOTIDE SEQUENCE</scope>
</reference>
<dbReference type="GO" id="GO:0005829">
    <property type="term" value="C:cytosol"/>
    <property type="evidence" value="ECO:0007669"/>
    <property type="project" value="TreeGrafter"/>
</dbReference>
<dbReference type="GO" id="GO:0004765">
    <property type="term" value="F:shikimate kinase activity"/>
    <property type="evidence" value="ECO:0007669"/>
    <property type="project" value="TreeGrafter"/>
</dbReference>
<dbReference type="CDD" id="cd00464">
    <property type="entry name" value="SK"/>
    <property type="match status" value="1"/>
</dbReference>
<sequence>MAPRIIVIGPMGAGKSTVALAISQRLSLSHRDTDEIVVGESGRSISEIFVEDGEDAFRALEKIALRVALLEDETILSLGGGACMNKDAESALRASGSFIVYLKISLSEVSSRVGFNRDRPLLLGSPRAQWQTLMNERAPIYESLSSYTVEVDGKSAEKIVDEILIAYELRG</sequence>
<evidence type="ECO:0000256" key="2">
    <source>
        <dbReference type="ARBA" id="ARBA00022679"/>
    </source>
</evidence>
<dbReference type="SUPFAM" id="SSF52540">
    <property type="entry name" value="P-loop containing nucleoside triphosphate hydrolases"/>
    <property type="match status" value="1"/>
</dbReference>
<dbReference type="PANTHER" id="PTHR21087">
    <property type="entry name" value="SHIKIMATE KINASE"/>
    <property type="match status" value="1"/>
</dbReference>
<keyword evidence="6" id="KW-0057">Aromatic amino acid biosynthesis</keyword>
<accession>A0A6J6BP81</accession>
<dbReference type="GO" id="GO:0008652">
    <property type="term" value="P:amino acid biosynthetic process"/>
    <property type="evidence" value="ECO:0007669"/>
    <property type="project" value="UniProtKB-KW"/>
</dbReference>
<dbReference type="PRINTS" id="PR01100">
    <property type="entry name" value="SHIKIMTKNASE"/>
</dbReference>
<dbReference type="EMBL" id="CAEZSP010000013">
    <property type="protein sequence ID" value="CAB4540199.1"/>
    <property type="molecule type" value="Genomic_DNA"/>
</dbReference>
<dbReference type="GO" id="GO:0005524">
    <property type="term" value="F:ATP binding"/>
    <property type="evidence" value="ECO:0007669"/>
    <property type="project" value="UniProtKB-KW"/>
</dbReference>
<evidence type="ECO:0000313" key="7">
    <source>
        <dbReference type="EMBL" id="CAB4540199.1"/>
    </source>
</evidence>
<keyword evidence="3" id="KW-0547">Nucleotide-binding</keyword>
<evidence type="ECO:0000256" key="6">
    <source>
        <dbReference type="ARBA" id="ARBA00023141"/>
    </source>
</evidence>
<dbReference type="HAMAP" id="MF_00109">
    <property type="entry name" value="Shikimate_kinase"/>
    <property type="match status" value="1"/>
</dbReference>
<dbReference type="Gene3D" id="3.40.50.300">
    <property type="entry name" value="P-loop containing nucleotide triphosphate hydrolases"/>
    <property type="match status" value="1"/>
</dbReference>
<evidence type="ECO:0000256" key="4">
    <source>
        <dbReference type="ARBA" id="ARBA00022777"/>
    </source>
</evidence>
<evidence type="ECO:0000313" key="8">
    <source>
        <dbReference type="EMBL" id="CAB4615798.1"/>
    </source>
</evidence>
<evidence type="ECO:0000256" key="5">
    <source>
        <dbReference type="ARBA" id="ARBA00022840"/>
    </source>
</evidence>
<gene>
    <name evidence="7" type="ORF">UFOPK1440_00410</name>
    <name evidence="8" type="ORF">UFOPK1946_00042</name>
</gene>
<keyword evidence="5" id="KW-0067">ATP-binding</keyword>
<proteinExistence type="inferred from homology"/>
<dbReference type="PANTHER" id="PTHR21087:SF16">
    <property type="entry name" value="SHIKIMATE KINASE 1, CHLOROPLASTIC"/>
    <property type="match status" value="1"/>
</dbReference>
<organism evidence="7">
    <name type="scientific">freshwater metagenome</name>
    <dbReference type="NCBI Taxonomy" id="449393"/>
    <lineage>
        <taxon>unclassified sequences</taxon>
        <taxon>metagenomes</taxon>
        <taxon>ecological metagenomes</taxon>
    </lineage>
</organism>
<name>A0A6J6BP81_9ZZZZ</name>
<dbReference type="GO" id="GO:0009073">
    <property type="term" value="P:aromatic amino acid family biosynthetic process"/>
    <property type="evidence" value="ECO:0007669"/>
    <property type="project" value="UniProtKB-KW"/>
</dbReference>